<evidence type="ECO:0000313" key="3">
    <source>
        <dbReference type="EMBL" id="VIO63028.1"/>
    </source>
</evidence>
<dbReference type="EMBL" id="CAAKMV010000173">
    <property type="protein sequence ID" value="VIO63028.1"/>
    <property type="molecule type" value="Genomic_DNA"/>
</dbReference>
<accession>A0A4E9EIX6</accession>
<feature type="domain" description="DUF7587" evidence="2">
    <location>
        <begin position="30"/>
        <end position="159"/>
    </location>
</feature>
<feature type="region of interest" description="Disordered" evidence="1">
    <location>
        <begin position="256"/>
        <end position="278"/>
    </location>
</feature>
<evidence type="ECO:0000259" key="2">
    <source>
        <dbReference type="Pfam" id="PF24494"/>
    </source>
</evidence>
<feature type="compositionally biased region" description="Basic and acidic residues" evidence="1">
    <location>
        <begin position="256"/>
        <end position="266"/>
    </location>
</feature>
<evidence type="ECO:0000256" key="1">
    <source>
        <dbReference type="SAM" id="MobiDB-lite"/>
    </source>
</evidence>
<name>A0A4E9EIX6_GIBZA</name>
<protein>
    <recommendedName>
        <fullName evidence="2">DUF7587 domain-containing protein</fullName>
    </recommendedName>
</protein>
<sequence length="278" mass="31557">MSKPFEPRVGTPFEPPNPFNQYLNDSVKAIPRYLFRVSDPSSYGITSRAEVCSPAAQATIIEAVDLYKMPTEEAAQDLDVHLWWNCTPSGPGACNLVSWTSSLLIALQYGVYRHRSLQNPHEMSDIKILMVDTRQFDRNAFARDLQILAAFKEVSGEHKLGKLYEWRNGDLLSGEYLSQGKLVIDPKRSCQVSLEDLVTRGLFSVSIGLGDQEHWFRWIRRVEELRREMCYQSTELSAVVIKTALTLNGYESRRGMEEVDPEKDSTNDLNDAFSGLNI</sequence>
<dbReference type="InterPro" id="IPR056009">
    <property type="entry name" value="DUF7587"/>
</dbReference>
<gene>
    <name evidence="3" type="ORF">FUG_LOCUS511389</name>
</gene>
<reference evidence="3" key="1">
    <citation type="submission" date="2019-04" db="EMBL/GenBank/DDBJ databases">
        <authorList>
            <person name="Melise S."/>
            <person name="Noan J."/>
            <person name="Okalmin O."/>
        </authorList>
    </citation>
    <scope>NUCLEOTIDE SEQUENCE</scope>
    <source>
        <strain evidence="3">FN9</strain>
    </source>
</reference>
<dbReference type="AlphaFoldDB" id="A0A4E9EIX6"/>
<proteinExistence type="predicted"/>
<dbReference type="Pfam" id="PF24494">
    <property type="entry name" value="DUF7587"/>
    <property type="match status" value="1"/>
</dbReference>
<organism evidence="3">
    <name type="scientific">Gibberella zeae</name>
    <name type="common">Wheat head blight fungus</name>
    <name type="synonym">Fusarium graminearum</name>
    <dbReference type="NCBI Taxonomy" id="5518"/>
    <lineage>
        <taxon>Eukaryota</taxon>
        <taxon>Fungi</taxon>
        <taxon>Dikarya</taxon>
        <taxon>Ascomycota</taxon>
        <taxon>Pezizomycotina</taxon>
        <taxon>Sordariomycetes</taxon>
        <taxon>Hypocreomycetidae</taxon>
        <taxon>Hypocreales</taxon>
        <taxon>Nectriaceae</taxon>
        <taxon>Fusarium</taxon>
    </lineage>
</organism>